<evidence type="ECO:0000313" key="6">
    <source>
        <dbReference type="EMBL" id="MBR7618025.1"/>
    </source>
</evidence>
<sequence>MVQNQPRPRGRPRSYDPAVALDQARAAFWNTGYAATSLDDLSAATGLNRPSLYGAFGDKKAMYIQALEKSRAEINAGLAAAMAPEEHLRVALTRVYEASAGIYMRGDSGPRGCFLIGTAVTEAVDDPDIRDVLASALSEIDAAFEARISRAMEVGNLPGSSDAAGMARVATGVLNGLAVRARAGGDLATLRAMGASVVDLICGRAGR</sequence>
<dbReference type="SUPFAM" id="SSF46689">
    <property type="entry name" value="Homeodomain-like"/>
    <property type="match status" value="1"/>
</dbReference>
<gene>
    <name evidence="6" type="ORF">JKL49_01375</name>
</gene>
<comment type="caution">
    <text evidence="6">The sequence shown here is derived from an EMBL/GenBank/DDBJ whole genome shotgun (WGS) entry which is preliminary data.</text>
</comment>
<keyword evidence="3" id="KW-0804">Transcription</keyword>
<accession>A0A941CWK3</accession>
<dbReference type="PROSITE" id="PS01081">
    <property type="entry name" value="HTH_TETR_1"/>
    <property type="match status" value="1"/>
</dbReference>
<dbReference type="InterPro" id="IPR023772">
    <property type="entry name" value="DNA-bd_HTH_TetR-type_CS"/>
</dbReference>
<feature type="DNA-binding region" description="H-T-H motif" evidence="4">
    <location>
        <begin position="37"/>
        <end position="56"/>
    </location>
</feature>
<dbReference type="Gene3D" id="1.10.357.10">
    <property type="entry name" value="Tetracycline Repressor, domain 2"/>
    <property type="match status" value="1"/>
</dbReference>
<dbReference type="EMBL" id="JAGSGD010000001">
    <property type="protein sequence ID" value="MBR7618025.1"/>
    <property type="molecule type" value="Genomic_DNA"/>
</dbReference>
<dbReference type="InterPro" id="IPR001647">
    <property type="entry name" value="HTH_TetR"/>
</dbReference>
<dbReference type="GO" id="GO:0003677">
    <property type="term" value="F:DNA binding"/>
    <property type="evidence" value="ECO:0007669"/>
    <property type="project" value="UniProtKB-UniRule"/>
</dbReference>
<dbReference type="PANTHER" id="PTHR47506">
    <property type="entry name" value="TRANSCRIPTIONAL REGULATORY PROTEIN"/>
    <property type="match status" value="1"/>
</dbReference>
<reference evidence="6" key="1">
    <citation type="submission" date="2021-04" db="EMBL/GenBank/DDBJ databases">
        <title>Draft genome assembly of strain Phenylobacterium sp. 20VBR1 using MiniION and Illumina platforms.</title>
        <authorList>
            <person name="Thomas F.A."/>
            <person name="Krishnan K.P."/>
            <person name="Sinha R.K."/>
        </authorList>
    </citation>
    <scope>NUCLEOTIDE SEQUENCE</scope>
    <source>
        <strain evidence="6">20VBR1</strain>
    </source>
</reference>
<proteinExistence type="predicted"/>
<organism evidence="6 7">
    <name type="scientific">Phenylobacterium glaciei</name>
    <dbReference type="NCBI Taxonomy" id="2803784"/>
    <lineage>
        <taxon>Bacteria</taxon>
        <taxon>Pseudomonadati</taxon>
        <taxon>Pseudomonadota</taxon>
        <taxon>Alphaproteobacteria</taxon>
        <taxon>Caulobacterales</taxon>
        <taxon>Caulobacteraceae</taxon>
        <taxon>Phenylobacterium</taxon>
    </lineage>
</organism>
<dbReference type="InterPro" id="IPR009057">
    <property type="entry name" value="Homeodomain-like_sf"/>
</dbReference>
<keyword evidence="1" id="KW-0805">Transcription regulation</keyword>
<dbReference type="RefSeq" id="WP_215337722.1">
    <property type="nucleotide sequence ID" value="NZ_JAGSGD010000001.1"/>
</dbReference>
<evidence type="ECO:0000313" key="7">
    <source>
        <dbReference type="Proteomes" id="UP000622580"/>
    </source>
</evidence>
<dbReference type="AlphaFoldDB" id="A0A941CWK3"/>
<dbReference type="PROSITE" id="PS50977">
    <property type="entry name" value="HTH_TETR_2"/>
    <property type="match status" value="1"/>
</dbReference>
<keyword evidence="2 4" id="KW-0238">DNA-binding</keyword>
<evidence type="ECO:0000256" key="2">
    <source>
        <dbReference type="ARBA" id="ARBA00023125"/>
    </source>
</evidence>
<dbReference type="Pfam" id="PF00440">
    <property type="entry name" value="TetR_N"/>
    <property type="match status" value="1"/>
</dbReference>
<dbReference type="Proteomes" id="UP000622580">
    <property type="component" value="Unassembled WGS sequence"/>
</dbReference>
<name>A0A941CWK3_9CAUL</name>
<dbReference type="PANTHER" id="PTHR47506:SF1">
    <property type="entry name" value="HTH-TYPE TRANSCRIPTIONAL REGULATOR YJDC"/>
    <property type="match status" value="1"/>
</dbReference>
<dbReference type="InterPro" id="IPR036271">
    <property type="entry name" value="Tet_transcr_reg_TetR-rel_C_sf"/>
</dbReference>
<feature type="domain" description="HTH tetR-type" evidence="5">
    <location>
        <begin position="14"/>
        <end position="74"/>
    </location>
</feature>
<evidence type="ECO:0000256" key="1">
    <source>
        <dbReference type="ARBA" id="ARBA00023015"/>
    </source>
</evidence>
<dbReference type="Pfam" id="PF16925">
    <property type="entry name" value="TetR_C_13"/>
    <property type="match status" value="1"/>
</dbReference>
<evidence type="ECO:0000256" key="4">
    <source>
        <dbReference type="PROSITE-ProRule" id="PRU00335"/>
    </source>
</evidence>
<evidence type="ECO:0000256" key="3">
    <source>
        <dbReference type="ARBA" id="ARBA00023163"/>
    </source>
</evidence>
<keyword evidence="7" id="KW-1185">Reference proteome</keyword>
<dbReference type="Gene3D" id="1.10.10.60">
    <property type="entry name" value="Homeodomain-like"/>
    <property type="match status" value="1"/>
</dbReference>
<evidence type="ECO:0000259" key="5">
    <source>
        <dbReference type="PROSITE" id="PS50977"/>
    </source>
</evidence>
<protein>
    <submittedName>
        <fullName evidence="6">TetR/AcrR family transcriptional regulator</fullName>
    </submittedName>
</protein>
<dbReference type="SUPFAM" id="SSF48498">
    <property type="entry name" value="Tetracyclin repressor-like, C-terminal domain"/>
    <property type="match status" value="1"/>
</dbReference>
<dbReference type="InterPro" id="IPR011075">
    <property type="entry name" value="TetR_C"/>
</dbReference>